<name>A0A926IAK6_9FIRM</name>
<dbReference type="SMART" id="SM00987">
    <property type="entry name" value="UreE_C"/>
    <property type="match status" value="1"/>
</dbReference>
<proteinExistence type="predicted"/>
<sequence>MNLPLSRVEHTLPPVYDAHSRVLILGTMPSPKSREAGFYYSHPQNRFWKVMARLLNAPLPQTNEEKRALLLSSHIALWDVLSSCLIAGADDGSIREPRPNDIAGLLTRAPIAAVYTTGAKAAALYRRLILPQTGVEAATLPSTSPANCRYHNLDTLTEAYRVILPHLHLPVREDAL</sequence>
<accession>A0A926IAK6</accession>
<dbReference type="RefSeq" id="WP_262397412.1">
    <property type="nucleotide sequence ID" value="NZ_JACRTC010000003.1"/>
</dbReference>
<feature type="domain" description="Uracil-DNA glycosylase-like" evidence="1">
    <location>
        <begin position="13"/>
        <end position="161"/>
    </location>
</feature>
<dbReference type="EC" id="3.2.2.15" evidence="2"/>
<dbReference type="AlphaFoldDB" id="A0A926IAK6"/>
<dbReference type="SUPFAM" id="SSF52141">
    <property type="entry name" value="Uracil-DNA glycosylase-like"/>
    <property type="match status" value="1"/>
</dbReference>
<organism evidence="2 3">
    <name type="scientific">Zongyangia hominis</name>
    <dbReference type="NCBI Taxonomy" id="2763677"/>
    <lineage>
        <taxon>Bacteria</taxon>
        <taxon>Bacillati</taxon>
        <taxon>Bacillota</taxon>
        <taxon>Clostridia</taxon>
        <taxon>Eubacteriales</taxon>
        <taxon>Oscillospiraceae</taxon>
        <taxon>Zongyangia</taxon>
    </lineage>
</organism>
<dbReference type="Gene3D" id="3.40.470.10">
    <property type="entry name" value="Uracil-DNA glycosylase-like domain"/>
    <property type="match status" value="1"/>
</dbReference>
<evidence type="ECO:0000313" key="3">
    <source>
        <dbReference type="Proteomes" id="UP000660861"/>
    </source>
</evidence>
<gene>
    <name evidence="2" type="ORF">H8709_05680</name>
</gene>
<dbReference type="Pfam" id="PF03167">
    <property type="entry name" value="UDG"/>
    <property type="match status" value="1"/>
</dbReference>
<evidence type="ECO:0000259" key="1">
    <source>
        <dbReference type="SMART" id="SM00986"/>
    </source>
</evidence>
<comment type="caution">
    <text evidence="2">The sequence shown here is derived from an EMBL/GenBank/DDBJ whole genome shotgun (WGS) entry which is preliminary data.</text>
</comment>
<keyword evidence="2" id="KW-0378">Hydrolase</keyword>
<protein>
    <submittedName>
        <fullName evidence="2">DNA-deoxyinosine glycosylase</fullName>
        <ecNumber evidence="2">3.2.2.15</ecNumber>
    </submittedName>
</protein>
<dbReference type="InterPro" id="IPR026353">
    <property type="entry name" value="Hypoxan-DNA_Glyclase"/>
</dbReference>
<dbReference type="InterPro" id="IPR036895">
    <property type="entry name" value="Uracil-DNA_glycosylase-like_sf"/>
</dbReference>
<keyword evidence="3" id="KW-1185">Reference proteome</keyword>
<evidence type="ECO:0000313" key="2">
    <source>
        <dbReference type="EMBL" id="MBC8570316.1"/>
    </source>
</evidence>
<dbReference type="NCBIfam" id="TIGR04274">
    <property type="entry name" value="hypoxanDNAglyco"/>
    <property type="match status" value="1"/>
</dbReference>
<dbReference type="SMART" id="SM00986">
    <property type="entry name" value="UDG"/>
    <property type="match status" value="1"/>
</dbReference>
<dbReference type="CDD" id="cd10032">
    <property type="entry name" value="UDG-F6_HDG"/>
    <property type="match status" value="1"/>
</dbReference>
<reference evidence="2" key="1">
    <citation type="submission" date="2020-08" db="EMBL/GenBank/DDBJ databases">
        <title>Genome public.</title>
        <authorList>
            <person name="Liu C."/>
            <person name="Sun Q."/>
        </authorList>
    </citation>
    <scope>NUCLEOTIDE SEQUENCE</scope>
    <source>
        <strain evidence="2">NSJ-54</strain>
    </source>
</reference>
<dbReference type="EMBL" id="JACRTC010000003">
    <property type="protein sequence ID" value="MBC8570316.1"/>
    <property type="molecule type" value="Genomic_DNA"/>
</dbReference>
<keyword evidence="2" id="KW-0326">Glycosidase</keyword>
<dbReference type="Proteomes" id="UP000660861">
    <property type="component" value="Unassembled WGS sequence"/>
</dbReference>
<dbReference type="InterPro" id="IPR005122">
    <property type="entry name" value="Uracil-DNA_glycosylase-like"/>
</dbReference>
<dbReference type="GO" id="GO:0033958">
    <property type="term" value="F:DNA-deoxyinosine glycosylase activity"/>
    <property type="evidence" value="ECO:0007669"/>
    <property type="project" value="UniProtKB-EC"/>
</dbReference>